<organism evidence="2 3">
    <name type="scientific">Halorubrum lipolyticum DSM 21995</name>
    <dbReference type="NCBI Taxonomy" id="1227482"/>
    <lineage>
        <taxon>Archaea</taxon>
        <taxon>Methanobacteriati</taxon>
        <taxon>Methanobacteriota</taxon>
        <taxon>Stenosarchaea group</taxon>
        <taxon>Halobacteria</taxon>
        <taxon>Halobacteriales</taxon>
        <taxon>Haloferacaceae</taxon>
        <taxon>Halorubrum</taxon>
    </lineage>
</organism>
<name>M0NQU3_9EURY</name>
<evidence type="ECO:0000313" key="2">
    <source>
        <dbReference type="EMBL" id="EMA59574.1"/>
    </source>
</evidence>
<comment type="caution">
    <text evidence="2">The sequence shown here is derived from an EMBL/GenBank/DDBJ whole genome shotgun (WGS) entry which is preliminary data.</text>
</comment>
<dbReference type="Pfam" id="PF25211">
    <property type="entry name" value="DUF7839"/>
    <property type="match status" value="1"/>
</dbReference>
<keyword evidence="3" id="KW-1185">Reference proteome</keyword>
<dbReference type="InterPro" id="IPR012015">
    <property type="entry name" value="UCP_HTH_arc"/>
</dbReference>
<dbReference type="Pfam" id="PF12802">
    <property type="entry name" value="MarR_2"/>
    <property type="match status" value="1"/>
</dbReference>
<sequence length="271" mass="29519">MAAQSNTQGGFGVLQSKRSATRFQILVQIVEHQPAINQKEIAKSVGLTPQSISEYLQGLKELGHVEKHGRGRYEVTKEGVNWLIAQTKELQELVEYVDREILGETERESAVATDRIREGESVTLSMRESRLHATPGEAGRVTAVAVTSAEPGRTVGVTNVEGILDYEPGTVWIVTVPSVTDSEYDEIDPDLIADRAARYDRVAALGTEAATAARVAGIETDLEFGVPSGVPEAAMKGLDVMVLAVADELTPLVEQLRQHSIKYELVDRNEL</sequence>
<dbReference type="InterPro" id="IPR057161">
    <property type="entry name" value="DUF7839"/>
</dbReference>
<dbReference type="InterPro" id="IPR036388">
    <property type="entry name" value="WH-like_DNA-bd_sf"/>
</dbReference>
<dbReference type="RefSeq" id="WP_008006051.1">
    <property type="nucleotide sequence ID" value="NZ_AOJG01000028.1"/>
</dbReference>
<dbReference type="SMART" id="SM00419">
    <property type="entry name" value="HTH_CRP"/>
    <property type="match status" value="1"/>
</dbReference>
<dbReference type="InterPro" id="IPR012318">
    <property type="entry name" value="HTH_CRP"/>
</dbReference>
<dbReference type="GO" id="GO:0003700">
    <property type="term" value="F:DNA-binding transcription factor activity"/>
    <property type="evidence" value="ECO:0007669"/>
    <property type="project" value="InterPro"/>
</dbReference>
<dbReference type="SUPFAM" id="SSF46785">
    <property type="entry name" value="Winged helix' DNA-binding domain"/>
    <property type="match status" value="1"/>
</dbReference>
<protein>
    <submittedName>
        <fullName evidence="2">Regulatory protein Crp</fullName>
    </submittedName>
</protein>
<dbReference type="PATRIC" id="fig|1227482.3.peg.1940"/>
<proteinExistence type="predicted"/>
<dbReference type="GO" id="GO:0003677">
    <property type="term" value="F:DNA binding"/>
    <property type="evidence" value="ECO:0007669"/>
    <property type="project" value="InterPro"/>
</dbReference>
<gene>
    <name evidence="2" type="ORF">C469_09631</name>
</gene>
<dbReference type="PANTHER" id="PTHR43704">
    <property type="entry name" value="BSR5907 PROTEIN"/>
    <property type="match status" value="1"/>
</dbReference>
<dbReference type="PIRSF" id="PIRSF004955">
    <property type="entry name" value="HTH_arch"/>
    <property type="match status" value="1"/>
</dbReference>
<dbReference type="STRING" id="1227482.C469_09631"/>
<dbReference type="InterPro" id="IPR000835">
    <property type="entry name" value="HTH_MarR-typ"/>
</dbReference>
<dbReference type="CDD" id="cd00092">
    <property type="entry name" value="HTH_CRP"/>
    <property type="match status" value="1"/>
</dbReference>
<reference evidence="2 3" key="1">
    <citation type="journal article" date="2014" name="PLoS Genet.">
        <title>Phylogenetically driven sequencing of extremely halophilic archaea reveals strategies for static and dynamic osmo-response.</title>
        <authorList>
            <person name="Becker E.A."/>
            <person name="Seitzer P.M."/>
            <person name="Tritt A."/>
            <person name="Larsen D."/>
            <person name="Krusor M."/>
            <person name="Yao A.I."/>
            <person name="Wu D."/>
            <person name="Madern D."/>
            <person name="Eisen J.A."/>
            <person name="Darling A.E."/>
            <person name="Facciotti M.T."/>
        </authorList>
    </citation>
    <scope>NUCLEOTIDE SEQUENCE [LARGE SCALE GENOMIC DNA]</scope>
    <source>
        <strain evidence="2 3">DSM 21995</strain>
    </source>
</reference>
<dbReference type="EMBL" id="AOJG01000028">
    <property type="protein sequence ID" value="EMA59574.1"/>
    <property type="molecule type" value="Genomic_DNA"/>
</dbReference>
<accession>M0NQU3</accession>
<dbReference type="InterPro" id="IPR036390">
    <property type="entry name" value="WH_DNA-bd_sf"/>
</dbReference>
<dbReference type="Proteomes" id="UP000011650">
    <property type="component" value="Unassembled WGS sequence"/>
</dbReference>
<dbReference type="PANTHER" id="PTHR43704:SF2">
    <property type="entry name" value="HTH CRP-TYPE DOMAIN-CONTAINING PROTEIN"/>
    <property type="match status" value="1"/>
</dbReference>
<evidence type="ECO:0000259" key="1">
    <source>
        <dbReference type="SMART" id="SM00419"/>
    </source>
</evidence>
<feature type="domain" description="HTH crp-type" evidence="1">
    <location>
        <begin position="26"/>
        <end position="77"/>
    </location>
</feature>
<dbReference type="Gene3D" id="1.10.10.10">
    <property type="entry name" value="Winged helix-like DNA-binding domain superfamily/Winged helix DNA-binding domain"/>
    <property type="match status" value="1"/>
</dbReference>
<evidence type="ECO:0000313" key="3">
    <source>
        <dbReference type="Proteomes" id="UP000011650"/>
    </source>
</evidence>
<dbReference type="OrthoDB" id="56502at2157"/>
<dbReference type="AlphaFoldDB" id="M0NQU3"/>